<dbReference type="AlphaFoldDB" id="A0AAV7NAW3"/>
<reference evidence="1" key="1">
    <citation type="journal article" date="2022" name="bioRxiv">
        <title>Sequencing and chromosome-scale assembly of the giantPleurodeles waltlgenome.</title>
        <authorList>
            <person name="Brown T."/>
            <person name="Elewa A."/>
            <person name="Iarovenko S."/>
            <person name="Subramanian E."/>
            <person name="Araus A.J."/>
            <person name="Petzold A."/>
            <person name="Susuki M."/>
            <person name="Suzuki K.-i.T."/>
            <person name="Hayashi T."/>
            <person name="Toyoda A."/>
            <person name="Oliveira C."/>
            <person name="Osipova E."/>
            <person name="Leigh N.D."/>
            <person name="Simon A."/>
            <person name="Yun M.H."/>
        </authorList>
    </citation>
    <scope>NUCLEOTIDE SEQUENCE</scope>
    <source>
        <strain evidence="1">20211129_DDA</strain>
        <tissue evidence="1">Liver</tissue>
    </source>
</reference>
<comment type="caution">
    <text evidence="1">The sequence shown here is derived from an EMBL/GenBank/DDBJ whole genome shotgun (WGS) entry which is preliminary data.</text>
</comment>
<organism evidence="1 2">
    <name type="scientific">Pleurodeles waltl</name>
    <name type="common">Iberian ribbed newt</name>
    <dbReference type="NCBI Taxonomy" id="8319"/>
    <lineage>
        <taxon>Eukaryota</taxon>
        <taxon>Metazoa</taxon>
        <taxon>Chordata</taxon>
        <taxon>Craniata</taxon>
        <taxon>Vertebrata</taxon>
        <taxon>Euteleostomi</taxon>
        <taxon>Amphibia</taxon>
        <taxon>Batrachia</taxon>
        <taxon>Caudata</taxon>
        <taxon>Salamandroidea</taxon>
        <taxon>Salamandridae</taxon>
        <taxon>Pleurodelinae</taxon>
        <taxon>Pleurodeles</taxon>
    </lineage>
</organism>
<sequence>MHASARALHGCLVPKQQLAFCQYGRVRPTRQTLHHASACALYCCLVPKQQLAFCLYGRVRPTRQTLRLTLPEQQKASFSLTTETP</sequence>
<protein>
    <submittedName>
        <fullName evidence="1">Uncharacterized protein</fullName>
    </submittedName>
</protein>
<gene>
    <name evidence="1" type="ORF">NDU88_001371</name>
</gene>
<dbReference type="EMBL" id="JANPWB010000012">
    <property type="protein sequence ID" value="KAJ1113116.1"/>
    <property type="molecule type" value="Genomic_DNA"/>
</dbReference>
<dbReference type="Proteomes" id="UP001066276">
    <property type="component" value="Chromosome 8"/>
</dbReference>
<keyword evidence="2" id="KW-1185">Reference proteome</keyword>
<evidence type="ECO:0000313" key="1">
    <source>
        <dbReference type="EMBL" id="KAJ1113116.1"/>
    </source>
</evidence>
<name>A0AAV7NAW3_PLEWA</name>
<proteinExistence type="predicted"/>
<evidence type="ECO:0000313" key="2">
    <source>
        <dbReference type="Proteomes" id="UP001066276"/>
    </source>
</evidence>
<accession>A0AAV7NAW3</accession>